<dbReference type="AlphaFoldDB" id="A0A936ZHK1"/>
<organism evidence="1 2">
    <name type="scientific">Microvirga aerilata</name>
    <dbReference type="NCBI Taxonomy" id="670292"/>
    <lineage>
        <taxon>Bacteria</taxon>
        <taxon>Pseudomonadati</taxon>
        <taxon>Pseudomonadota</taxon>
        <taxon>Alphaproteobacteria</taxon>
        <taxon>Hyphomicrobiales</taxon>
        <taxon>Methylobacteriaceae</taxon>
        <taxon>Microvirga</taxon>
    </lineage>
</organism>
<evidence type="ECO:0000313" key="2">
    <source>
        <dbReference type="Proteomes" id="UP000605848"/>
    </source>
</evidence>
<comment type="caution">
    <text evidence="1">The sequence shown here is derived from an EMBL/GenBank/DDBJ whole genome shotgun (WGS) entry which is preliminary data.</text>
</comment>
<protein>
    <submittedName>
        <fullName evidence="1">Uncharacterized protein</fullName>
    </submittedName>
</protein>
<keyword evidence="2" id="KW-1185">Reference proteome</keyword>
<dbReference type="Proteomes" id="UP000605848">
    <property type="component" value="Unassembled WGS sequence"/>
</dbReference>
<gene>
    <name evidence="1" type="ORF">JKG68_25695</name>
</gene>
<dbReference type="RefSeq" id="WP_202064437.1">
    <property type="nucleotide sequence ID" value="NZ_JAEQMY010000074.1"/>
</dbReference>
<dbReference type="EMBL" id="JAEQMY010000074">
    <property type="protein sequence ID" value="MBL0407322.1"/>
    <property type="molecule type" value="Genomic_DNA"/>
</dbReference>
<proteinExistence type="predicted"/>
<evidence type="ECO:0000313" key="1">
    <source>
        <dbReference type="EMBL" id="MBL0407322.1"/>
    </source>
</evidence>
<sequence>MVLASASGWPEAVEKARYLLGLLAQSLDASNLRRRRLVDRVLADLDHLLDKSTHD</sequence>
<reference evidence="1" key="1">
    <citation type="submission" date="2021-01" db="EMBL/GenBank/DDBJ databases">
        <title>Microvirga sp.</title>
        <authorList>
            <person name="Kim M.K."/>
        </authorList>
    </citation>
    <scope>NUCLEOTIDE SEQUENCE</scope>
    <source>
        <strain evidence="1">5420S-16</strain>
    </source>
</reference>
<name>A0A936ZHK1_9HYPH</name>
<accession>A0A936ZHK1</accession>